<keyword evidence="3" id="KW-1185">Reference proteome</keyword>
<feature type="region of interest" description="Disordered" evidence="1">
    <location>
        <begin position="190"/>
        <end position="210"/>
    </location>
</feature>
<feature type="region of interest" description="Disordered" evidence="1">
    <location>
        <begin position="43"/>
        <end position="66"/>
    </location>
</feature>
<protein>
    <submittedName>
        <fullName evidence="2">Uncharacterized protein</fullName>
    </submittedName>
</protein>
<evidence type="ECO:0000313" key="3">
    <source>
        <dbReference type="Proteomes" id="UP000242519"/>
    </source>
</evidence>
<dbReference type="InParanoid" id="A0A218YVL1"/>
<comment type="caution">
    <text evidence="2">The sequence shown here is derived from an EMBL/GenBank/DDBJ whole genome shotgun (WGS) entry which is preliminary data.</text>
</comment>
<sequence length="254" mass="26470">MYMGGDLDIWHTPFYTLALHFPGSGRAAHHRIISVSARRAFDGHSTGIRRAHPGPPGRSRVDTGGRRAEGRGAVKLNGAAGPQVPAILLVATVLAAGADSGTCADEVTFSGADTGDGGPEAGASVPADSGGLIGARPLTREPLALEKAAPAPDQGQDRGKNVGSDASAFEAILDHLPSELRSTKLRCERRRGPTLPDPKRQGQTGGEFAAPEVVRKRKVVEAKQPELVEGRMEGCRGLLDLPSPVSVADGTFPR</sequence>
<evidence type="ECO:0000313" key="2">
    <source>
        <dbReference type="EMBL" id="OWO99848.1"/>
    </source>
</evidence>
<proteinExistence type="predicted"/>
<dbReference type="EMBL" id="MZNU01000342">
    <property type="protein sequence ID" value="OWO99848.1"/>
    <property type="molecule type" value="Genomic_DNA"/>
</dbReference>
<dbReference type="AlphaFoldDB" id="A0A218YVL1"/>
<dbReference type="Proteomes" id="UP000242519">
    <property type="component" value="Unassembled WGS sequence"/>
</dbReference>
<evidence type="ECO:0000256" key="1">
    <source>
        <dbReference type="SAM" id="MobiDB-lite"/>
    </source>
</evidence>
<accession>A0A218YVL1</accession>
<organism evidence="2 3">
    <name type="scientific">Diplocarpon coronariae</name>
    <dbReference type="NCBI Taxonomy" id="2795749"/>
    <lineage>
        <taxon>Eukaryota</taxon>
        <taxon>Fungi</taxon>
        <taxon>Dikarya</taxon>
        <taxon>Ascomycota</taxon>
        <taxon>Pezizomycotina</taxon>
        <taxon>Leotiomycetes</taxon>
        <taxon>Helotiales</taxon>
        <taxon>Drepanopezizaceae</taxon>
        <taxon>Diplocarpon</taxon>
    </lineage>
</organism>
<reference evidence="2 3" key="1">
    <citation type="submission" date="2017-04" db="EMBL/GenBank/DDBJ databases">
        <title>Draft genome sequence of Marssonina coronaria NL1: causal agent of apple blotch.</title>
        <authorList>
            <person name="Cheng Q."/>
        </authorList>
    </citation>
    <scope>NUCLEOTIDE SEQUENCE [LARGE SCALE GENOMIC DNA]</scope>
    <source>
        <strain evidence="2 3">NL1</strain>
    </source>
</reference>
<name>A0A218YVL1_9HELO</name>
<gene>
    <name evidence="2" type="ORF">B2J93_6903</name>
</gene>